<feature type="region of interest" description="Disordered" evidence="1">
    <location>
        <begin position="851"/>
        <end position="925"/>
    </location>
</feature>
<reference evidence="2 3" key="1">
    <citation type="submission" date="2021-02" db="EMBL/GenBank/DDBJ databases">
        <title>Leishmania (Mundinia) enrietti genome sequencing and assembly.</title>
        <authorList>
            <person name="Almutairi H."/>
            <person name="Gatherer D."/>
        </authorList>
    </citation>
    <scope>NUCLEOTIDE SEQUENCE [LARGE SCALE GENOMIC DNA]</scope>
    <source>
        <strain evidence="2">CUR178</strain>
    </source>
</reference>
<feature type="compositionally biased region" description="Polar residues" evidence="1">
    <location>
        <begin position="604"/>
        <end position="621"/>
    </location>
</feature>
<feature type="region of interest" description="Disordered" evidence="1">
    <location>
        <begin position="645"/>
        <end position="684"/>
    </location>
</feature>
<feature type="region of interest" description="Disordered" evidence="1">
    <location>
        <begin position="1094"/>
        <end position="1143"/>
    </location>
</feature>
<feature type="region of interest" description="Disordered" evidence="1">
    <location>
        <begin position="958"/>
        <end position="1002"/>
    </location>
</feature>
<feature type="region of interest" description="Disordered" evidence="1">
    <location>
        <begin position="603"/>
        <end position="626"/>
    </location>
</feature>
<protein>
    <submittedName>
        <fullName evidence="2">Uncharacterized protein</fullName>
    </submittedName>
</protein>
<dbReference type="GeneID" id="94175123"/>
<dbReference type="OrthoDB" id="266186at2759"/>
<feature type="compositionally biased region" description="Polar residues" evidence="1">
    <location>
        <begin position="469"/>
        <end position="482"/>
    </location>
</feature>
<dbReference type="RefSeq" id="XP_067695945.1">
    <property type="nucleotide sequence ID" value="XM_067839613.1"/>
</dbReference>
<feature type="compositionally biased region" description="Polar residues" evidence="1">
    <location>
        <begin position="880"/>
        <end position="896"/>
    </location>
</feature>
<feature type="compositionally biased region" description="Polar residues" evidence="1">
    <location>
        <begin position="903"/>
        <end position="919"/>
    </location>
</feature>
<name>A0A836HYC5_LEIEN</name>
<sequence length="1157" mass="124876">MGGNVSVLLEANAPVPSIVISTQHEVRAGLDLGSAASATQLPSLPSRSRVVERCPKIHVMAADKAQEVLGGSGSASVAWESKRTPPPLSAEESPVLLVRDCAAPEAFTTSRTYIPVMNAIVAYAEEHGKADAAATEKRRGSSGRVICPIGVEFDPTLCLGIRLKRGEARAACAEYCKLFFTHLIAALENVGKHSKEEVLWTWTSTSPYSMGMAAAEAVVPQRFFLLYVAARSSQIDDATGQWLASSLIMNAVRRTRPYALVAARTKVAGNSGSGSGSEDGFMSYFSPDVKADMVWASLQHLLLTHNNMSLQGVKTVLETLLAEDAMHDVLLHQQGVDAKAQKAVEVITAVTEHRLFPRQGSKLLPQLYLVDVRHNQYDDAEVKAFQRAASTSAGSKVEPAAGQARPSVKSSPKLPVSQAQRSNHNSKHERMRLTHELAFESVLDSHNGVAPVPASASSAPGSAFQSLEFSLETSKSSPTSPEAPQAQKASLPAPPPPAADVRGGREGAAPVQVMPKTASPLLMPRDRLRKVPPEHEKSGTWLRSPRPPPEKSRGDRFAKMGAAERAIDEVPDSVALNRSARRLSSISSRSETRVTAPVAIPPASATQQRAALLQSPRSLSTRKPAAPLPRVDAVELQRAYEVLKAQRPESARKASAAAMSSNPTSPRQRMSPPLSLGQSTPTHAHRLPELYREEDELDDAEMEVHSLTPHLRSHPHTHTRSQRGSRSGHDPVSGRAEGEAWLDEVFTQSHGDGTSPALSIGSQRRCYDIPSLAPPEPLFAASAARVPTAMRTASLRKRHDTPAQAASRRASPDSVRWPRKTVYGDVQPRVYSGCHLSRELLTREERETVPVTEARARERMRERAAQRGMERLTSGRGYSGSAQQHQALHPSPSVQTERGIKSGCTSSLSEPQYPSSTPLQPAAAVGAGLEATPSLTPTDPSVALGSAQASSVHHSLHGRAAAAPGCANNSPASQYRHPATTPSMNNTAKRRLPAAGPRHITPRGTLTSQLRKITSQRQRCFLEVEETENNYYASSRQPRRKFRMAHVAVAMRAPWAQPLEMAAVLQEQKRWASIGYPCSSCSTAHREPMIAATSPLRRGDTAPEREWDSPVCGASSDESLVPTAAHNQGSRHPAAASTPEYNENGIELVHMKLRTRV</sequence>
<dbReference type="AlphaFoldDB" id="A0A836HYC5"/>
<proteinExistence type="predicted"/>
<feature type="compositionally biased region" description="Low complexity" evidence="1">
    <location>
        <begin position="406"/>
        <end position="417"/>
    </location>
</feature>
<feature type="compositionally biased region" description="Basic and acidic residues" evidence="1">
    <location>
        <begin position="1097"/>
        <end position="1108"/>
    </location>
</feature>
<feature type="region of interest" description="Disordered" evidence="1">
    <location>
        <begin position="390"/>
        <end position="430"/>
    </location>
</feature>
<feature type="region of interest" description="Disordered" evidence="1">
    <location>
        <begin position="697"/>
        <end position="735"/>
    </location>
</feature>
<comment type="caution">
    <text evidence="2">The sequence shown here is derived from an EMBL/GenBank/DDBJ whole genome shotgun (WGS) entry which is preliminary data.</text>
</comment>
<dbReference type="EMBL" id="JAFHKP010000004">
    <property type="protein sequence ID" value="KAG5486611.1"/>
    <property type="molecule type" value="Genomic_DNA"/>
</dbReference>
<dbReference type="Proteomes" id="UP000674179">
    <property type="component" value="Chromosome 4"/>
</dbReference>
<feature type="region of interest" description="Disordered" evidence="1">
    <location>
        <begin position="469"/>
        <end position="554"/>
    </location>
</feature>
<keyword evidence="3" id="KW-1185">Reference proteome</keyword>
<evidence type="ECO:0000313" key="2">
    <source>
        <dbReference type="EMBL" id="KAG5486611.1"/>
    </source>
</evidence>
<feature type="compositionally biased region" description="Basic residues" evidence="1">
    <location>
        <begin position="711"/>
        <end position="723"/>
    </location>
</feature>
<feature type="region of interest" description="Disordered" evidence="1">
    <location>
        <begin position="794"/>
        <end position="815"/>
    </location>
</feature>
<dbReference type="KEGG" id="lenr:94175123"/>
<feature type="compositionally biased region" description="Basic and acidic residues" evidence="1">
    <location>
        <begin position="524"/>
        <end position="538"/>
    </location>
</feature>
<evidence type="ECO:0000313" key="3">
    <source>
        <dbReference type="Proteomes" id="UP000674179"/>
    </source>
</evidence>
<accession>A0A836HYC5</accession>
<feature type="compositionally biased region" description="Basic and acidic residues" evidence="1">
    <location>
        <begin position="851"/>
        <end position="870"/>
    </location>
</feature>
<organism evidence="2 3">
    <name type="scientific">Leishmania enriettii</name>
    <dbReference type="NCBI Taxonomy" id="5663"/>
    <lineage>
        <taxon>Eukaryota</taxon>
        <taxon>Discoba</taxon>
        <taxon>Euglenozoa</taxon>
        <taxon>Kinetoplastea</taxon>
        <taxon>Metakinetoplastina</taxon>
        <taxon>Trypanosomatida</taxon>
        <taxon>Trypanosomatidae</taxon>
        <taxon>Leishmaniinae</taxon>
        <taxon>Leishmania</taxon>
    </lineage>
</organism>
<gene>
    <name evidence="2" type="ORF">CUR178_07978</name>
</gene>
<evidence type="ECO:0000256" key="1">
    <source>
        <dbReference type="SAM" id="MobiDB-lite"/>
    </source>
</evidence>